<evidence type="ECO:0000313" key="7">
    <source>
        <dbReference type="Proteomes" id="UP000297597"/>
    </source>
</evidence>
<reference evidence="6 7" key="1">
    <citation type="journal article" date="2018" name="Environ. Microbiol.">
        <title>Novel energy conservation strategies and behaviour of Pelotomaculum schinkii driving syntrophic propionate catabolism.</title>
        <authorList>
            <person name="Hidalgo-Ahumada C.A.P."/>
            <person name="Nobu M.K."/>
            <person name="Narihiro T."/>
            <person name="Tamaki H."/>
            <person name="Liu W.T."/>
            <person name="Kamagata Y."/>
            <person name="Stams A.J.M."/>
            <person name="Imachi H."/>
            <person name="Sousa D.Z."/>
        </authorList>
    </citation>
    <scope>NUCLEOTIDE SEQUENCE [LARGE SCALE GENOMIC DNA]</scope>
    <source>
        <strain evidence="6 7">MGP</strain>
    </source>
</reference>
<protein>
    <recommendedName>
        <fullName evidence="5">N-acetylglucosaminyldiphosphoundecaprenol N-acetyl-beta-D-mannosaminyltransferase</fullName>
        <ecNumber evidence="5">2.4.1.187</ecNumber>
    </recommendedName>
    <alternativeName>
        <fullName evidence="5">N-acetylmannosaminyltransferase</fullName>
    </alternativeName>
    <alternativeName>
        <fullName evidence="5">UDP-N-acetylmannosamine transferase</fullName>
    </alternativeName>
    <alternativeName>
        <fullName evidence="5">UDP-N-acetylmannosamine:N-acetylglucosaminyl pyrophosphorylundecaprenol N-acetylmannosaminyltransferase</fullName>
    </alternativeName>
</protein>
<comment type="catalytic activity">
    <reaction evidence="5">
        <text>UDP-N-acetyl-alpha-D-mannosamine + N-acetyl-alpha-D-glucosaminyl-di-trans,octa-cis-undecaprenyl diphosphate = N-acetyl-beta-D-mannosaminyl-(1-&gt;4)-N-acetyl-alpha-D-glucosaminyl di-trans,octa-cis-undecaprenyl diphosphate + UDP + H(+)</text>
        <dbReference type="Rhea" id="RHEA:16053"/>
        <dbReference type="ChEBI" id="CHEBI:15378"/>
        <dbReference type="ChEBI" id="CHEBI:58223"/>
        <dbReference type="ChEBI" id="CHEBI:62959"/>
        <dbReference type="ChEBI" id="CHEBI:68623"/>
        <dbReference type="ChEBI" id="CHEBI:132210"/>
        <dbReference type="EC" id="2.4.1.187"/>
    </reaction>
</comment>
<evidence type="ECO:0000313" key="6">
    <source>
        <dbReference type="EMBL" id="TEB09734.1"/>
    </source>
</evidence>
<evidence type="ECO:0000256" key="3">
    <source>
        <dbReference type="ARBA" id="ARBA00022944"/>
    </source>
</evidence>
<evidence type="ECO:0000256" key="2">
    <source>
        <dbReference type="ARBA" id="ARBA00022679"/>
    </source>
</evidence>
<keyword evidence="7" id="KW-1185">Reference proteome</keyword>
<dbReference type="CDD" id="cd06533">
    <property type="entry name" value="Glyco_transf_WecG_TagA"/>
    <property type="match status" value="1"/>
</dbReference>
<dbReference type="Proteomes" id="UP000297597">
    <property type="component" value="Unassembled WGS sequence"/>
</dbReference>
<dbReference type="HAMAP" id="MF_02070">
    <property type="entry name" value="TagA_TarA"/>
    <property type="match status" value="1"/>
</dbReference>
<dbReference type="GO" id="GO:0047244">
    <property type="term" value="F:N-acetylglucosaminyldiphosphoundecaprenol N-acetyl-beta-D-mannosaminyltransferase activity"/>
    <property type="evidence" value="ECO:0007669"/>
    <property type="project" value="UniProtKB-UniRule"/>
</dbReference>
<sequence>MRISLLGASIDALGMEETVERVAVFIKDGRPRRVITLNPEFLYRAQSAGELLDLVKRADLVTPDGEGIVWACRMAGRPVPERVTGIDLMLRLVEKAAAEGWRVYLLGAAPGVAEEAAERLGRLYPGLRVAGCRHGYFQEDEGHKVAEEISKAKPDLLFAALGAPKQEKWIDSHLEKSGATVAIGVGGSLDVLAGRVRRAPGWVRRLRLEWLYRLLSNPSRWRRQLVLPLFAWLVVKEYKLKRVRF</sequence>
<dbReference type="EMBL" id="QFFZ01000039">
    <property type="protein sequence ID" value="TEB09734.1"/>
    <property type="molecule type" value="Genomic_DNA"/>
</dbReference>
<evidence type="ECO:0000256" key="5">
    <source>
        <dbReference type="HAMAP-Rule" id="MF_02070"/>
    </source>
</evidence>
<keyword evidence="1 5" id="KW-0328">Glycosyltransferase</keyword>
<dbReference type="GO" id="GO:0019350">
    <property type="term" value="P:teichoic acid biosynthetic process"/>
    <property type="evidence" value="ECO:0007669"/>
    <property type="project" value="UniProtKB-UniRule"/>
</dbReference>
<dbReference type="Pfam" id="PF03808">
    <property type="entry name" value="Glyco_tran_WecG"/>
    <property type="match status" value="1"/>
</dbReference>
<dbReference type="AlphaFoldDB" id="A0A4Y7RL72"/>
<dbReference type="PANTHER" id="PTHR34136">
    <property type="match status" value="1"/>
</dbReference>
<dbReference type="RefSeq" id="WP_134214694.1">
    <property type="nucleotide sequence ID" value="NZ_QFFZ01000039.1"/>
</dbReference>
<evidence type="ECO:0000256" key="1">
    <source>
        <dbReference type="ARBA" id="ARBA00022676"/>
    </source>
</evidence>
<dbReference type="PANTHER" id="PTHR34136:SF1">
    <property type="entry name" value="UDP-N-ACETYL-D-MANNOSAMINURONIC ACID TRANSFERASE"/>
    <property type="match status" value="1"/>
</dbReference>
<gene>
    <name evidence="6" type="primary">tagA</name>
    <name evidence="6" type="ORF">Pmgp_02911</name>
</gene>
<keyword evidence="3 5" id="KW-0777">Teichoic acid biosynthesis</keyword>
<comment type="similarity">
    <text evidence="5">Belongs to the glycosyltransferase 26 family. TagA/TarA subfamily.</text>
</comment>
<dbReference type="NCBIfam" id="TIGR00696">
    <property type="entry name" value="wecG_tagA_cpsF"/>
    <property type="match status" value="1"/>
</dbReference>
<comment type="function">
    <text evidence="5">Catalyzes the conversion of GlcNAc-PP-undecaprenol into ManNAc-GlcNAc-PP-undecaprenol, the first committed lipid intermediate in the de novo synthesis of teichoic acid.</text>
</comment>
<organism evidence="6 7">
    <name type="scientific">Pelotomaculum propionicicum</name>
    <dbReference type="NCBI Taxonomy" id="258475"/>
    <lineage>
        <taxon>Bacteria</taxon>
        <taxon>Bacillati</taxon>
        <taxon>Bacillota</taxon>
        <taxon>Clostridia</taxon>
        <taxon>Eubacteriales</taxon>
        <taxon>Desulfotomaculaceae</taxon>
        <taxon>Pelotomaculum</taxon>
    </lineage>
</organism>
<keyword evidence="4 5" id="KW-0961">Cell wall biogenesis/degradation</keyword>
<comment type="caution">
    <text evidence="6">The sequence shown here is derived from an EMBL/GenBank/DDBJ whole genome shotgun (WGS) entry which is preliminary data.</text>
</comment>
<comment type="pathway">
    <text evidence="5">Cell wall biogenesis; teichoic acid biosynthesis.</text>
</comment>
<evidence type="ECO:0000256" key="4">
    <source>
        <dbReference type="ARBA" id="ARBA00023316"/>
    </source>
</evidence>
<dbReference type="OrthoDB" id="9771846at2"/>
<name>A0A4Y7RL72_9FIRM</name>
<dbReference type="InterPro" id="IPR034714">
    <property type="entry name" value="TagA_TarA"/>
</dbReference>
<proteinExistence type="inferred from homology"/>
<accession>A0A4Y7RL72</accession>
<keyword evidence="2 5" id="KW-0808">Transferase</keyword>
<dbReference type="EC" id="2.4.1.187" evidence="5"/>
<dbReference type="GO" id="GO:0071555">
    <property type="term" value="P:cell wall organization"/>
    <property type="evidence" value="ECO:0007669"/>
    <property type="project" value="UniProtKB-KW"/>
</dbReference>
<dbReference type="InterPro" id="IPR004629">
    <property type="entry name" value="WecG_TagA_CpsF"/>
</dbReference>
<dbReference type="UniPathway" id="UPA00632"/>